<dbReference type="Proteomes" id="UP000197007">
    <property type="component" value="Chromosome"/>
</dbReference>
<organism evidence="1 2">
    <name type="scientific">Capnocytophaga endodontalis</name>
    <dbReference type="NCBI Taxonomy" id="2708117"/>
    <lineage>
        <taxon>Bacteria</taxon>
        <taxon>Pseudomonadati</taxon>
        <taxon>Bacteroidota</taxon>
        <taxon>Flavobacteriia</taxon>
        <taxon>Flavobacteriales</taxon>
        <taxon>Flavobacteriaceae</taxon>
        <taxon>Capnocytophaga</taxon>
    </lineage>
</organism>
<protein>
    <recommendedName>
        <fullName evidence="3">Bacterial toxin 23 domain-containing protein</fullName>
    </recommendedName>
</protein>
<evidence type="ECO:0000313" key="1">
    <source>
        <dbReference type="EMBL" id="ASF44494.1"/>
    </source>
</evidence>
<dbReference type="EMBL" id="CP022022">
    <property type="protein sequence ID" value="ASF44494.1"/>
    <property type="molecule type" value="Genomic_DNA"/>
</dbReference>
<reference evidence="2" key="1">
    <citation type="submission" date="2017-06" db="EMBL/GenBank/DDBJ databases">
        <title>Complete genome sequence of Capnocytophaga sp. KCOM 1579 (=ChDC OS43) isolated from a human refractory periapical abscess lesion.</title>
        <authorList>
            <person name="Kook J.-K."/>
            <person name="Park S.-N."/>
            <person name="Lim Y.K."/>
            <person name="Roh H."/>
        </authorList>
    </citation>
    <scope>NUCLEOTIDE SEQUENCE [LARGE SCALE GENOMIC DNA]</scope>
    <source>
        <strain evidence="2">ChDC OS43</strain>
    </source>
</reference>
<proteinExistence type="predicted"/>
<evidence type="ECO:0000313" key="2">
    <source>
        <dbReference type="Proteomes" id="UP000197007"/>
    </source>
</evidence>
<dbReference type="NCBIfam" id="TIGR03696">
    <property type="entry name" value="Rhs_assc_core"/>
    <property type="match status" value="1"/>
</dbReference>
<dbReference type="InterPro" id="IPR022385">
    <property type="entry name" value="Rhs_assc_core"/>
</dbReference>
<sequence>MLTDENGNIAERRHFDPWGQVVKVEDGSGKVLQGLTLLDRGFTGHEHLQTVGLIHMNGRLYDPALHRFLQPDNFVQDPFYTQNFNRYGYCLNNPLLYTDPTGEWFVIDDAIAMLVGGVVNLTINAIQGNVTSFWSGLGYFAVGVGAGAASLYGGPLAAGAVLGLGNNITSQVSQNGWSNISLTSAIIDTGIGMGSAYLGGQISSKFSGVFSKVFNSISSPILKNVLINSTSNAASGFLLSAGISFAYTKDFDQALKDGVKGAGYGLALGSALGVVQGFQYARGYDLNPWTGKRNDFFKGTWYSDRVLGNMFNTSDAFHSFPENVKAFQMDGVVTPLKGKDGVIVPILKIPGSYRGKEGYFEFIKERDGMINHRFFRPNSK</sequence>
<dbReference type="AlphaFoldDB" id="A0A1Z4BT50"/>
<keyword evidence="2" id="KW-1185">Reference proteome</keyword>
<dbReference type="PANTHER" id="PTHR32305">
    <property type="match status" value="1"/>
</dbReference>
<dbReference type="KEGG" id="capn:CBG49_06850"/>
<dbReference type="InterPro" id="IPR050708">
    <property type="entry name" value="T6SS_VgrG/RHS"/>
</dbReference>
<dbReference type="PANTHER" id="PTHR32305:SF15">
    <property type="entry name" value="PROTEIN RHSA-RELATED"/>
    <property type="match status" value="1"/>
</dbReference>
<gene>
    <name evidence="1" type="ORF">CBG49_06850</name>
</gene>
<dbReference type="Gene3D" id="2.180.10.10">
    <property type="entry name" value="RHS repeat-associated core"/>
    <property type="match status" value="1"/>
</dbReference>
<evidence type="ECO:0008006" key="3">
    <source>
        <dbReference type="Google" id="ProtNLM"/>
    </source>
</evidence>
<name>A0A1Z4BT50_9FLAO</name>
<accession>A0A1Z4BT50</accession>